<keyword evidence="14" id="KW-1185">Reference proteome</keyword>
<evidence type="ECO:0000256" key="8">
    <source>
        <dbReference type="ARBA" id="ARBA00029670"/>
    </source>
</evidence>
<keyword evidence="5" id="KW-0234">DNA repair</keyword>
<dbReference type="EMBL" id="JACBAD010002043">
    <property type="protein sequence ID" value="KAF7121645.1"/>
    <property type="molecule type" value="Genomic_DNA"/>
</dbReference>
<dbReference type="PANTHER" id="PTHR46459">
    <property type="entry name" value="E1A-BINDING PROTEIN P400-RELATED"/>
    <property type="match status" value="1"/>
</dbReference>
<feature type="compositionally biased region" description="Polar residues" evidence="9">
    <location>
        <begin position="1430"/>
        <end position="1447"/>
    </location>
</feature>
<evidence type="ECO:0000259" key="11">
    <source>
        <dbReference type="PROSITE" id="PS51204"/>
    </source>
</evidence>
<dbReference type="SMART" id="SM00717">
    <property type="entry name" value="SANT"/>
    <property type="match status" value="1"/>
</dbReference>
<dbReference type="PROSITE" id="PS50090">
    <property type="entry name" value="MYB_LIKE"/>
    <property type="match status" value="1"/>
</dbReference>
<dbReference type="GO" id="GO:0035267">
    <property type="term" value="C:NuA4 histone acetyltransferase complex"/>
    <property type="evidence" value="ECO:0007669"/>
    <property type="project" value="TreeGrafter"/>
</dbReference>
<dbReference type="InterPro" id="IPR014012">
    <property type="entry name" value="HSA_dom"/>
</dbReference>
<evidence type="ECO:0000256" key="9">
    <source>
        <dbReference type="SAM" id="MobiDB-lite"/>
    </source>
</evidence>
<dbReference type="OrthoDB" id="5364245at2759"/>
<feature type="region of interest" description="Disordered" evidence="9">
    <location>
        <begin position="1180"/>
        <end position="1201"/>
    </location>
</feature>
<evidence type="ECO:0000256" key="7">
    <source>
        <dbReference type="ARBA" id="ARBA00025178"/>
    </source>
</evidence>
<feature type="compositionally biased region" description="Basic and acidic residues" evidence="9">
    <location>
        <begin position="461"/>
        <end position="471"/>
    </location>
</feature>
<sequence length="1469" mass="161587">MLRDELLRSKNDEIARCLLSRKRKLSELYFATVGFAGATENAPTNALYHQKEQTFLDANDLSKGRYFNEATLPPFPDLSALFPPPEEQQTSPEVTDQVIETHDVSSANAPSKAGGAVQGIAPGSQQREEPTAQVIEQRLVEDPLKKDDARIHHPPALAVTSEITQVNKSPATSAQPDQLPLKTSVPVPETPPTSTGHESVDIRFSPALKEQAPGEVAPPRAASNQLPSAQRKPESRPSLALAQSLEDQPLSPASSAGPYSNNTPVPVAVSPDTSPAEEVTEGADQVARSPKHVGPVQLQPSLVPSTPDEQLQLEAAQSLQQNTLASKSIGDVTTASSLSNEVIKEDVGPTPSAAVDPLKETQDQTSASVVPPEPKRPDGVVVTPEEPQPPVQRIQEEPQVGAEVKAVAPITPTGKKPTSAPPVIPPQPERMTTRVSSGAIRHKSVSEILGETPKPSVVQPEKTHPMEKPADMVRAPPSVSPESAAKMRLKDRKAREKERSKLSTVVFPKQQQQQQQQQEKDDSLDIVRQYAGELAKLNEEQDYLFTLFLNKAYAPPRGTNLSTLLASAHKTLTTPNHLLEYQEQMDCRTLRRIYALQNANRWPLRQLKRSVEPTRQGTHWDVLLDHMKWMRTDFREERKWKIAAAKSCADWCAEYVNSDPEHRALLRVPGRIPSSKFERKEVHASSMISPPEETTEEMLPVSHLTPDLIPSAEDESVSDGFNDEIRHDLRDTAAPAAIFSLGSDEFTFSLDMTPAAQKLLDELPIYTPVKIAPGTNLPMFEEPPDSAWKTELLPVSKYASGRIKFHDTEPPRKRSRYDYSQYDSNPEHGMLDLPPEQTNVALFRPENKPIRDRIHPGHSFRPPTEYPMPSVGFFESRQSSQWTYAEDDELRRLVKEYSYNWSLISSCLTPSSQFTSGAERRTPWECFERWVGLEGLPADMSKTQYFRAYHQRIETAQRTVLAQQQAAQQQQQQQQQQQGGNNSAQAQPPIRRRTTQPVRVDRRRSSKHLALLDAMRKLAKKRETMLQKQQHASHLASLRKVNEANQPKPPISSPAEFSRLKYDRELKLQERQEQYRQQMIAQQRANLAAQRAGQIPNQQPMLNAPPGRTPNGIPHNPGTPGIPGATPNGMPNGMPNALPNGIPPGMGVNQGRPHMQGIPAGGQPMNGPIPPNPMAMKMMPQAGMPQGPGGRPGMPMQTSPDNTRVIREANRLQEQQRILQTRQQQPQPPQPPQHQQPQGQQAPQQFHNQQQFGPQGSHSPNMNLPNVNGAANNPAMMAALQAGSGMQSPSLHNAIPQGVSTPSPRMGQPNLLSSGVVPTISSIQNQIQRSNPNMPPEQVNKLATDRLHQYQQQRMSQVAMNAAAGNMASVQANYQVPHDGNFQSPQPGMNGGPGMQVPQAQGFSPMMRVPQPAQQNRIGVGNSPAMNGALPQQSRSATPQTQRSGSAQAGPVPGSSKSPHPPQAQIPSG</sequence>
<feature type="compositionally biased region" description="Polar residues" evidence="9">
    <location>
        <begin position="298"/>
        <end position="308"/>
    </location>
</feature>
<dbReference type="Proteomes" id="UP000630445">
    <property type="component" value="Unassembled WGS sequence"/>
</dbReference>
<evidence type="ECO:0000256" key="4">
    <source>
        <dbReference type="ARBA" id="ARBA00022853"/>
    </source>
</evidence>
<feature type="region of interest" description="Disordered" evidence="9">
    <location>
        <begin position="105"/>
        <end position="131"/>
    </location>
</feature>
<dbReference type="GO" id="GO:0006281">
    <property type="term" value="P:DNA repair"/>
    <property type="evidence" value="ECO:0007669"/>
    <property type="project" value="UniProtKB-KW"/>
</dbReference>
<protein>
    <recommendedName>
        <fullName evidence="8">Vacuolar import and degradation protein 21</fullName>
    </recommendedName>
</protein>
<comment type="similarity">
    <text evidence="2">Belongs to the EAF1 family.</text>
</comment>
<dbReference type="GO" id="GO:0003682">
    <property type="term" value="F:chromatin binding"/>
    <property type="evidence" value="ECO:0007669"/>
    <property type="project" value="TreeGrafter"/>
</dbReference>
<feature type="region of interest" description="Disordered" evidence="9">
    <location>
        <begin position="452"/>
        <end position="522"/>
    </location>
</feature>
<keyword evidence="4" id="KW-0156">Chromatin regulator</keyword>
<feature type="region of interest" description="Disordered" evidence="9">
    <location>
        <begin position="1218"/>
        <end position="1270"/>
    </location>
</feature>
<name>A0A8H6PSB7_9EURO</name>
<feature type="region of interest" description="Disordered" evidence="9">
    <location>
        <begin position="157"/>
        <end position="317"/>
    </location>
</feature>
<comment type="caution">
    <text evidence="13">The sequence shown here is derived from an EMBL/GenBank/DDBJ whole genome shotgun (WGS) entry which is preliminary data.</text>
</comment>
<dbReference type="PROSITE" id="PS51204">
    <property type="entry name" value="HSA"/>
    <property type="match status" value="1"/>
</dbReference>
<feature type="domain" description="HSA" evidence="11">
    <location>
        <begin position="607"/>
        <end position="685"/>
    </location>
</feature>
<feature type="region of interest" description="Disordered" evidence="9">
    <location>
        <begin position="333"/>
        <end position="438"/>
    </location>
</feature>
<feature type="region of interest" description="Disordered" evidence="9">
    <location>
        <begin position="971"/>
        <end position="1008"/>
    </location>
</feature>
<feature type="compositionally biased region" description="Low complexity" evidence="9">
    <location>
        <begin position="1235"/>
        <end position="1270"/>
    </location>
</feature>
<dbReference type="Pfam" id="PF07529">
    <property type="entry name" value="HSA"/>
    <property type="match status" value="1"/>
</dbReference>
<feature type="compositionally biased region" description="Polar residues" evidence="9">
    <location>
        <begin position="161"/>
        <end position="176"/>
    </location>
</feature>
<proteinExistence type="inferred from homology"/>
<feature type="region of interest" description="Disordered" evidence="9">
    <location>
        <begin position="1414"/>
        <end position="1469"/>
    </location>
</feature>
<feature type="region of interest" description="Disordered" evidence="9">
    <location>
        <begin position="1376"/>
        <end position="1402"/>
    </location>
</feature>
<dbReference type="PANTHER" id="PTHR46459:SF1">
    <property type="entry name" value="E1A-BINDING PROTEIN P400"/>
    <property type="match status" value="1"/>
</dbReference>
<gene>
    <name evidence="12" type="ORF">CNMCM5793_009117</name>
    <name evidence="13" type="ORF">CNMCM6106_007538</name>
</gene>
<comment type="subcellular location">
    <subcellularLocation>
        <location evidence="1">Nucleus</location>
    </subcellularLocation>
</comment>
<feature type="compositionally biased region" description="Polar residues" evidence="9">
    <location>
        <begin position="251"/>
        <end position="264"/>
    </location>
</feature>
<evidence type="ECO:0000256" key="6">
    <source>
        <dbReference type="ARBA" id="ARBA00023242"/>
    </source>
</evidence>
<evidence type="ECO:0000256" key="3">
    <source>
        <dbReference type="ARBA" id="ARBA00022763"/>
    </source>
</evidence>
<accession>A0A8H6PSB7</accession>
<dbReference type="Gene3D" id="1.10.10.60">
    <property type="entry name" value="Homeodomain-like"/>
    <property type="match status" value="1"/>
</dbReference>
<feature type="compositionally biased region" description="Low complexity" evidence="9">
    <location>
        <begin position="971"/>
        <end position="987"/>
    </location>
</feature>
<dbReference type="GO" id="GO:0006325">
    <property type="term" value="P:chromatin organization"/>
    <property type="evidence" value="ECO:0007669"/>
    <property type="project" value="UniProtKB-KW"/>
</dbReference>
<organism evidence="13 15">
    <name type="scientific">Aspergillus hiratsukae</name>
    <dbReference type="NCBI Taxonomy" id="1194566"/>
    <lineage>
        <taxon>Eukaryota</taxon>
        <taxon>Fungi</taxon>
        <taxon>Dikarya</taxon>
        <taxon>Ascomycota</taxon>
        <taxon>Pezizomycotina</taxon>
        <taxon>Eurotiomycetes</taxon>
        <taxon>Eurotiomycetidae</taxon>
        <taxon>Eurotiales</taxon>
        <taxon>Aspergillaceae</taxon>
        <taxon>Aspergillus</taxon>
        <taxon>Aspergillus subgen. Fumigati</taxon>
    </lineage>
</organism>
<evidence type="ECO:0000256" key="5">
    <source>
        <dbReference type="ARBA" id="ARBA00023204"/>
    </source>
</evidence>
<evidence type="ECO:0000313" key="13">
    <source>
        <dbReference type="EMBL" id="KAF7160110.1"/>
    </source>
</evidence>
<dbReference type="InterPro" id="IPR001005">
    <property type="entry name" value="SANT/Myb"/>
</dbReference>
<feature type="region of interest" description="Disordered" evidence="9">
    <location>
        <begin position="1283"/>
        <end position="1304"/>
    </location>
</feature>
<evidence type="ECO:0000313" key="15">
    <source>
        <dbReference type="Proteomes" id="UP000662466"/>
    </source>
</evidence>
<feature type="domain" description="Myb-like" evidence="10">
    <location>
        <begin position="874"/>
        <end position="934"/>
    </location>
</feature>
<dbReference type="GO" id="GO:0005634">
    <property type="term" value="C:nucleus"/>
    <property type="evidence" value="ECO:0007669"/>
    <property type="project" value="UniProtKB-SubCell"/>
</dbReference>
<keyword evidence="6" id="KW-0539">Nucleus</keyword>
<dbReference type="SMART" id="SM00573">
    <property type="entry name" value="HSA"/>
    <property type="match status" value="1"/>
</dbReference>
<dbReference type="Pfam" id="PF13921">
    <property type="entry name" value="Myb_DNA-bind_6"/>
    <property type="match status" value="1"/>
</dbReference>
<dbReference type="Proteomes" id="UP000662466">
    <property type="component" value="Unassembled WGS sequence"/>
</dbReference>
<feature type="compositionally biased region" description="Pro residues" evidence="9">
    <location>
        <begin position="1459"/>
        <end position="1469"/>
    </location>
</feature>
<comment type="function">
    <text evidence="7">Component of the NuA4 histone acetyltransferase complex which is involved in transcriptional activation of selected genes principally by acetylation of nucleosomal histone H4 and H2A. The NuA4 complex is also involved in DNA repair.</text>
</comment>
<evidence type="ECO:0000256" key="2">
    <source>
        <dbReference type="ARBA" id="ARBA00008913"/>
    </source>
</evidence>
<dbReference type="InterPro" id="IPR009057">
    <property type="entry name" value="Homeodomain-like_sf"/>
</dbReference>
<evidence type="ECO:0000313" key="14">
    <source>
        <dbReference type="Proteomes" id="UP000630445"/>
    </source>
</evidence>
<feature type="compositionally biased region" description="Low complexity" evidence="9">
    <location>
        <begin position="183"/>
        <end position="195"/>
    </location>
</feature>
<reference evidence="13" key="1">
    <citation type="submission" date="2020-06" db="EMBL/GenBank/DDBJ databases">
        <title>Draft genome sequences of strains closely related to Aspergillus parafelis and Aspergillus hiratsukae.</title>
        <authorList>
            <person name="Dos Santos R.A.C."/>
            <person name="Rivero-Menendez O."/>
            <person name="Steenwyk J.L."/>
            <person name="Mead M.E."/>
            <person name="Goldman G.H."/>
            <person name="Alastruey-Izquierdo A."/>
            <person name="Rokas A."/>
        </authorList>
    </citation>
    <scope>NUCLEOTIDE SEQUENCE</scope>
    <source>
        <strain evidence="12">CNM-CM5793</strain>
        <strain evidence="13">CNM-CM6106</strain>
    </source>
</reference>
<feature type="region of interest" description="Disordered" evidence="9">
    <location>
        <begin position="679"/>
        <end position="700"/>
    </location>
</feature>
<dbReference type="CDD" id="cd00167">
    <property type="entry name" value="SANT"/>
    <property type="match status" value="1"/>
</dbReference>
<evidence type="ECO:0000313" key="12">
    <source>
        <dbReference type="EMBL" id="KAF7121645.1"/>
    </source>
</evidence>
<evidence type="ECO:0000256" key="1">
    <source>
        <dbReference type="ARBA" id="ARBA00004123"/>
    </source>
</evidence>
<dbReference type="EMBL" id="JACBAF010002266">
    <property type="protein sequence ID" value="KAF7160110.1"/>
    <property type="molecule type" value="Genomic_DNA"/>
</dbReference>
<evidence type="ECO:0000259" key="10">
    <source>
        <dbReference type="PROSITE" id="PS50090"/>
    </source>
</evidence>
<feature type="compositionally biased region" description="Pro residues" evidence="9">
    <location>
        <begin position="419"/>
        <end position="428"/>
    </location>
</feature>
<keyword evidence="3" id="KW-0227">DNA damage</keyword>
<dbReference type="SUPFAM" id="SSF46689">
    <property type="entry name" value="Homeodomain-like"/>
    <property type="match status" value="1"/>
</dbReference>